<gene>
    <name evidence="4" type="ORF">A3G50_00375</name>
</gene>
<evidence type="ECO:0000313" key="4">
    <source>
        <dbReference type="EMBL" id="OGG43883.1"/>
    </source>
</evidence>
<comment type="caution">
    <text evidence="4">The sequence shown here is derived from an EMBL/GenBank/DDBJ whole genome shotgun (WGS) entry which is preliminary data.</text>
</comment>
<reference evidence="4 5" key="1">
    <citation type="journal article" date="2016" name="Nat. Commun.">
        <title>Thousands of microbial genomes shed light on interconnected biogeochemical processes in an aquifer system.</title>
        <authorList>
            <person name="Anantharaman K."/>
            <person name="Brown C.T."/>
            <person name="Hug L.A."/>
            <person name="Sharon I."/>
            <person name="Castelle C.J."/>
            <person name="Probst A.J."/>
            <person name="Thomas B.C."/>
            <person name="Singh A."/>
            <person name="Wilkins M.J."/>
            <person name="Karaoz U."/>
            <person name="Brodie E.L."/>
            <person name="Williams K.H."/>
            <person name="Hubbard S.S."/>
            <person name="Banfield J.F."/>
        </authorList>
    </citation>
    <scope>NUCLEOTIDE SEQUENCE [LARGE SCALE GENOMIC DNA]</scope>
</reference>
<name>A0A1F6C479_9BACT</name>
<dbReference type="AlphaFoldDB" id="A0A1F6C479"/>
<evidence type="ECO:0000256" key="2">
    <source>
        <dbReference type="SAM" id="MobiDB-lite"/>
    </source>
</evidence>
<dbReference type="STRING" id="1798473.A3G50_00375"/>
<protein>
    <recommendedName>
        <fullName evidence="6">Cohesin domain-containing protein</fullName>
    </recommendedName>
</protein>
<keyword evidence="3" id="KW-1133">Transmembrane helix</keyword>
<organism evidence="4 5">
    <name type="scientific">Candidatus Jorgensenbacteria bacterium RIFCSPLOWO2_12_FULL_42_11</name>
    <dbReference type="NCBI Taxonomy" id="1798473"/>
    <lineage>
        <taxon>Bacteria</taxon>
        <taxon>Candidatus Joergenseniibacteriota</taxon>
    </lineage>
</organism>
<sequence>MEKIKEQAISDKRQETRGMLLVFLVAGFLLLVALPAQAATLYFAPSSGSYEVGKTFSAIVYVSSADQAMNAASGIIAFPQDKLEVASLSKTGSIFTLWVQEPSFSNSVGTVNFEGIVLNPGFAGANGRILAINFRTKAAGSALVNFSSGSALANDGKGTNILASLGNARFSLGGAATTIPESTTPSAVSGAPFASRISSPTHPDPNQWYAAKDAKFVWQAPADATAARLLVGKIPAVIPTVVYAPAIGEKEVANLDDGVWYFHVQLRNASGWGEISHFRFQIDTQPPEPFSIKFVDGKETDNPRPTVLFDTTDALSGIEYYKIKIGEGDFFDVSPEIVKSNPYTLPPQNPGKRSILVQAYDKAGNYSTASEEFVIKPINSPTIVAYPQKLESGEILTVKGTTYANAQATVWLQREKEDPKSYAVASDKDGNFTFISEEKTKEGIYKLWAEVIDGRGARSLPSEKIIIAVARPVIFRIGTYAIGLLAVIVPLVALVFALLFIIWRGWHKFSLMRKRLRKEVREAESALHKAFGLLKDNIREQVKMLEKTRAKRQLTEEEEKVVKQLKKDLDDAEEFVRKEIEDIEREMK</sequence>
<dbReference type="Proteomes" id="UP000176633">
    <property type="component" value="Unassembled WGS sequence"/>
</dbReference>
<dbReference type="EMBL" id="MFKM01000003">
    <property type="protein sequence ID" value="OGG43883.1"/>
    <property type="molecule type" value="Genomic_DNA"/>
</dbReference>
<feature type="transmembrane region" description="Helical" evidence="3">
    <location>
        <begin position="480"/>
        <end position="506"/>
    </location>
</feature>
<keyword evidence="3" id="KW-0472">Membrane</keyword>
<accession>A0A1F6C479</accession>
<dbReference type="Gene3D" id="2.60.40.680">
    <property type="match status" value="1"/>
</dbReference>
<evidence type="ECO:0000256" key="3">
    <source>
        <dbReference type="SAM" id="Phobius"/>
    </source>
</evidence>
<feature type="region of interest" description="Disordered" evidence="2">
    <location>
        <begin position="181"/>
        <end position="200"/>
    </location>
</feature>
<dbReference type="CDD" id="cd08547">
    <property type="entry name" value="Type_II_cohesin"/>
    <property type="match status" value="1"/>
</dbReference>
<dbReference type="InterPro" id="IPR008965">
    <property type="entry name" value="CBM2/CBM3_carb-bd_dom_sf"/>
</dbReference>
<keyword evidence="3" id="KW-0812">Transmembrane</keyword>
<evidence type="ECO:0008006" key="6">
    <source>
        <dbReference type="Google" id="ProtNLM"/>
    </source>
</evidence>
<keyword evidence="1" id="KW-0175">Coiled coil</keyword>
<evidence type="ECO:0000313" key="5">
    <source>
        <dbReference type="Proteomes" id="UP000176633"/>
    </source>
</evidence>
<dbReference type="SUPFAM" id="SSF49384">
    <property type="entry name" value="Carbohydrate-binding domain"/>
    <property type="match status" value="1"/>
</dbReference>
<proteinExistence type="predicted"/>
<evidence type="ECO:0000256" key="1">
    <source>
        <dbReference type="SAM" id="Coils"/>
    </source>
</evidence>
<feature type="coiled-coil region" evidence="1">
    <location>
        <begin position="538"/>
        <end position="586"/>
    </location>
</feature>
<dbReference type="GO" id="GO:0030246">
    <property type="term" value="F:carbohydrate binding"/>
    <property type="evidence" value="ECO:0007669"/>
    <property type="project" value="InterPro"/>
</dbReference>